<feature type="region of interest" description="Disordered" evidence="1">
    <location>
        <begin position="1095"/>
        <end position="1185"/>
    </location>
</feature>
<reference evidence="3" key="1">
    <citation type="submission" date="2025-08" db="UniProtKB">
        <authorList>
            <consortium name="RefSeq"/>
        </authorList>
    </citation>
    <scope>IDENTIFICATION</scope>
    <source>
        <tissue evidence="3">Whole organism</tissue>
    </source>
</reference>
<feature type="region of interest" description="Disordered" evidence="1">
    <location>
        <begin position="724"/>
        <end position="810"/>
    </location>
</feature>
<feature type="region of interest" description="Disordered" evidence="1">
    <location>
        <begin position="208"/>
        <end position="293"/>
    </location>
</feature>
<feature type="compositionally biased region" description="Basic and acidic residues" evidence="1">
    <location>
        <begin position="276"/>
        <end position="293"/>
    </location>
</feature>
<feature type="compositionally biased region" description="Basic and acidic residues" evidence="1">
    <location>
        <begin position="1248"/>
        <end position="1276"/>
    </location>
</feature>
<feature type="compositionally biased region" description="Basic residues" evidence="1">
    <location>
        <begin position="764"/>
        <end position="773"/>
    </location>
</feature>
<dbReference type="OrthoDB" id="6364112at2759"/>
<name>A0A979FTX9_HYAAZ</name>
<feature type="compositionally biased region" description="Acidic residues" evidence="1">
    <location>
        <begin position="1059"/>
        <end position="1069"/>
    </location>
</feature>
<feature type="compositionally biased region" description="Basic and acidic residues" evidence="1">
    <location>
        <begin position="1112"/>
        <end position="1121"/>
    </location>
</feature>
<feature type="compositionally biased region" description="Low complexity" evidence="1">
    <location>
        <begin position="962"/>
        <end position="974"/>
    </location>
</feature>
<dbReference type="OMA" id="DMPHPQP"/>
<feature type="compositionally biased region" description="Basic and acidic residues" evidence="1">
    <location>
        <begin position="975"/>
        <end position="989"/>
    </location>
</feature>
<proteinExistence type="predicted"/>
<feature type="compositionally biased region" description="Basic and acidic residues" evidence="1">
    <location>
        <begin position="231"/>
        <end position="240"/>
    </location>
</feature>
<feature type="region of interest" description="Disordered" evidence="1">
    <location>
        <begin position="104"/>
        <end position="123"/>
    </location>
</feature>
<feature type="compositionally biased region" description="Basic and acidic residues" evidence="1">
    <location>
        <begin position="251"/>
        <end position="270"/>
    </location>
</feature>
<feature type="compositionally biased region" description="Acidic residues" evidence="1">
    <location>
        <begin position="634"/>
        <end position="643"/>
    </location>
</feature>
<sequence>MSLDEDVLTLLRDTYLFFTISTSAESLSDDLLIQVYMRLLQVLDSNYEPMSSELQPTEALKHIYRSLRHLELQYLVKENSRELARTPVLCQNPGAVERDFDDAAESEPHNNCDPTSPVSCTNSHTSAIPSTAFTFPTLPSTPTQTAKLHLALSPDATSVDHPTSVVHKDNLNTPVTDIEAATCVRPGMDVAAKDKNVIPLGRQIARTPLTSKLSGGSQNSSSCEQEDDDCQDHLADREDTASNTDVDDPEPAGRDDDVRRLGHEAGETKEKKCKTNCHESHEPSDSNDVFPKDDAKSKKLTQLMIEEAPGTKFLSPVIGKRNRRKIESSPRFFPLPLSPKRLNKPELKTTSEKSSSQSSESILKTDTDTEFDSDNNSEDSVDLNDIVLEPPSGFNSPLEVERSNTLSNAARVQACENNRAKSNNATFVMIHDAILPSTDSEVLDELAISPCAPADTPEQLPILKSNNLKTYKHVVQDKRKTYFVSAEDKNKRRTYFVLPENSVNPMTTDINESRETLLSKGLDASSALMSEESFVLNDESKMLSVRHVQQVSPSSEDHVSGQAPPPEQVLQFAASHRKLCSTVVRSKRRNGKKFAAVNIPGVNISSCEQQKTDRYIPKQTVDQTEREAASFEPTEGDNTEVTDSDAKENTLDQEDGISKPPQPGMHEAFNELEDDKFPQKSREVPSAAGSKRQNATFVVTAEEALPGDLPFLVVADSSAFDDSDSMFPSKYYKKRNASPAKESSSKLEAACPKIPSPTNENPSKFKKKVKNTQKRKETTEKIEDDPAISKGRTRRNAKMNPNINETSKKDLEMLSECETLDEKPKIINKRPGKKQRVFATDTKSVVGVDTEADTEPLFEADTEPLVDADTEPLVEADTEPLVEVDTEPLVEADTEPLVEADAEPLVPVSGKTRGLRRPCAVINYCETSLESTPNASADAGIKSNRKLAKKLALESKKVPTESTSDASQNLSSSSNHEEANIKETTKDSESFGSPQSGAKAEVVQKRKGARKAVKTGSPVEKVLQGRKPRRNKQPKENGSEEKIVKKVEEKVTREKPIDDLADSDDEPEVEVMPVRNLRKRGAVATASAAIVQTQEANFASSPDKKARKIRRRNENTNKIEAQEEVPLTAEASTVTTGERKARATQKGSRSKKTEAVKVSARRPVAAGKEDVSPSKGSQLNRSDSNNLFLSPVVEKKILRVSMGKRVSPESFSLPTSPAKKTRLAKASAKQEVAPVMDSKKATVKSRSVSKDKVAKAPAKRVIEKNAKSKSKPDVDASKAASSQSTRPSRSCKLKAMESLAAAAVDTSVN</sequence>
<feature type="region of interest" description="Disordered" evidence="1">
    <location>
        <begin position="329"/>
        <end position="386"/>
    </location>
</feature>
<feature type="compositionally biased region" description="Polar residues" evidence="1">
    <location>
        <begin position="1174"/>
        <end position="1185"/>
    </location>
</feature>
<feature type="compositionally biased region" description="Low complexity" evidence="1">
    <location>
        <begin position="329"/>
        <end position="340"/>
    </location>
</feature>
<gene>
    <name evidence="3" type="primary">LOC108665623</name>
</gene>
<feature type="compositionally biased region" description="Basic and acidic residues" evidence="1">
    <location>
        <begin position="1033"/>
        <end position="1058"/>
    </location>
</feature>
<feature type="compositionally biased region" description="Acidic residues" evidence="1">
    <location>
        <begin position="850"/>
        <end position="902"/>
    </location>
</feature>
<dbReference type="GeneID" id="108665623"/>
<feature type="compositionally biased region" description="Polar residues" evidence="1">
    <location>
        <begin position="1279"/>
        <end position="1288"/>
    </location>
</feature>
<dbReference type="Proteomes" id="UP000694843">
    <property type="component" value="Unplaced"/>
</dbReference>
<accession>A0A979FTX9</accession>
<dbReference type="RefSeq" id="XP_047740047.1">
    <property type="nucleotide sequence ID" value="XM_047884091.1"/>
</dbReference>
<feature type="region of interest" description="Disordered" evidence="1">
    <location>
        <begin position="847"/>
        <end position="911"/>
    </location>
</feature>
<dbReference type="KEGG" id="hazt:108665623"/>
<feature type="compositionally biased region" description="Polar residues" evidence="1">
    <location>
        <begin position="112"/>
        <end position="123"/>
    </location>
</feature>
<feature type="compositionally biased region" description="Low complexity" evidence="1">
    <location>
        <begin position="211"/>
        <end position="222"/>
    </location>
</feature>
<keyword evidence="2" id="KW-1185">Reference proteome</keyword>
<feature type="region of interest" description="Disordered" evidence="1">
    <location>
        <begin position="952"/>
        <end position="1073"/>
    </location>
</feature>
<protein>
    <submittedName>
        <fullName evidence="3">Uncharacterized protein LOC108665623</fullName>
    </submittedName>
</protein>
<organism evidence="2 3">
    <name type="scientific">Hyalella azteca</name>
    <name type="common">Amphipod</name>
    <dbReference type="NCBI Taxonomy" id="294128"/>
    <lineage>
        <taxon>Eukaryota</taxon>
        <taxon>Metazoa</taxon>
        <taxon>Ecdysozoa</taxon>
        <taxon>Arthropoda</taxon>
        <taxon>Crustacea</taxon>
        <taxon>Multicrustacea</taxon>
        <taxon>Malacostraca</taxon>
        <taxon>Eumalacostraca</taxon>
        <taxon>Peracarida</taxon>
        <taxon>Amphipoda</taxon>
        <taxon>Senticaudata</taxon>
        <taxon>Talitrida</taxon>
        <taxon>Talitroidea</taxon>
        <taxon>Hyalellidae</taxon>
        <taxon>Hyalella</taxon>
    </lineage>
</organism>
<feature type="region of interest" description="Disordered" evidence="1">
    <location>
        <begin position="1203"/>
        <end position="1292"/>
    </location>
</feature>
<evidence type="ECO:0000256" key="1">
    <source>
        <dbReference type="SAM" id="MobiDB-lite"/>
    </source>
</evidence>
<feature type="compositionally biased region" description="Low complexity" evidence="1">
    <location>
        <begin position="352"/>
        <end position="364"/>
    </location>
</feature>
<evidence type="ECO:0000313" key="2">
    <source>
        <dbReference type="Proteomes" id="UP000694843"/>
    </source>
</evidence>
<evidence type="ECO:0000313" key="3">
    <source>
        <dbReference type="RefSeq" id="XP_047740047.1"/>
    </source>
</evidence>
<feature type="region of interest" description="Disordered" evidence="1">
    <location>
        <begin position="618"/>
        <end position="694"/>
    </location>
</feature>
<feature type="compositionally biased region" description="Acidic residues" evidence="1">
    <location>
        <begin position="368"/>
        <end position="382"/>
    </location>
</feature>